<evidence type="ECO:0000256" key="4">
    <source>
        <dbReference type="ARBA" id="ARBA00022764"/>
    </source>
</evidence>
<dbReference type="PRINTS" id="PR00909">
    <property type="entry name" value="SPERMDNBNDNG"/>
</dbReference>
<keyword evidence="4" id="KW-0574">Periplasm</keyword>
<dbReference type="Pfam" id="PF13416">
    <property type="entry name" value="SBP_bac_8"/>
    <property type="match status" value="1"/>
</dbReference>
<accession>A0A4R6WKR6</accession>
<keyword evidence="2" id="KW-0813">Transport</keyword>
<dbReference type="Gene3D" id="3.40.190.10">
    <property type="entry name" value="Periplasmic binding protein-like II"/>
    <property type="match status" value="2"/>
</dbReference>
<dbReference type="RefSeq" id="WP_166645233.1">
    <property type="nucleotide sequence ID" value="NZ_SNYW01000012.1"/>
</dbReference>
<name>A0A4R6WKR6_9PROT</name>
<dbReference type="SUPFAM" id="SSF53850">
    <property type="entry name" value="Periplasmic binding protein-like II"/>
    <property type="match status" value="1"/>
</dbReference>
<dbReference type="PANTHER" id="PTHR30222">
    <property type="entry name" value="SPERMIDINE/PUTRESCINE-BINDING PERIPLASMIC PROTEIN"/>
    <property type="match status" value="1"/>
</dbReference>
<reference evidence="5 6" key="1">
    <citation type="submission" date="2019-03" db="EMBL/GenBank/DDBJ databases">
        <title>Genomic Encyclopedia of Type Strains, Phase III (KMG-III): the genomes of soil and plant-associated and newly described type strains.</title>
        <authorList>
            <person name="Whitman W."/>
        </authorList>
    </citation>
    <scope>NUCLEOTIDE SEQUENCE [LARGE SCALE GENOMIC DNA]</scope>
    <source>
        <strain evidence="5 6">CGMCC 1.7660</strain>
    </source>
</reference>
<keyword evidence="6" id="KW-1185">Reference proteome</keyword>
<protein>
    <submittedName>
        <fullName evidence="5">Spermidine/putrescine transport system substrate-binding protein</fullName>
    </submittedName>
</protein>
<dbReference type="PROSITE" id="PS51318">
    <property type="entry name" value="TAT"/>
    <property type="match status" value="1"/>
</dbReference>
<dbReference type="InterPro" id="IPR006311">
    <property type="entry name" value="TAT_signal"/>
</dbReference>
<dbReference type="AlphaFoldDB" id="A0A4R6WKR6"/>
<dbReference type="InterPro" id="IPR006059">
    <property type="entry name" value="SBP"/>
</dbReference>
<dbReference type="Proteomes" id="UP000295783">
    <property type="component" value="Unassembled WGS sequence"/>
</dbReference>
<dbReference type="InterPro" id="IPR001188">
    <property type="entry name" value="Sperm_putr-bd"/>
</dbReference>
<dbReference type="EMBL" id="SNYW01000012">
    <property type="protein sequence ID" value="TDQ78831.1"/>
    <property type="molecule type" value="Genomic_DNA"/>
</dbReference>
<gene>
    <name evidence="5" type="ORF">A8950_3292</name>
</gene>
<evidence type="ECO:0000313" key="5">
    <source>
        <dbReference type="EMBL" id="TDQ78831.1"/>
    </source>
</evidence>
<evidence type="ECO:0000256" key="3">
    <source>
        <dbReference type="ARBA" id="ARBA00022729"/>
    </source>
</evidence>
<dbReference type="GO" id="GO:0015846">
    <property type="term" value="P:polyamine transport"/>
    <property type="evidence" value="ECO:0007669"/>
    <property type="project" value="InterPro"/>
</dbReference>
<comment type="subcellular location">
    <subcellularLocation>
        <location evidence="1">Periplasm</location>
    </subcellularLocation>
</comment>
<dbReference type="GO" id="GO:0042597">
    <property type="term" value="C:periplasmic space"/>
    <property type="evidence" value="ECO:0007669"/>
    <property type="project" value="UniProtKB-SubCell"/>
</dbReference>
<evidence type="ECO:0000313" key="6">
    <source>
        <dbReference type="Proteomes" id="UP000295783"/>
    </source>
</evidence>
<comment type="caution">
    <text evidence="5">The sequence shown here is derived from an EMBL/GenBank/DDBJ whole genome shotgun (WGS) entry which is preliminary data.</text>
</comment>
<evidence type="ECO:0000256" key="1">
    <source>
        <dbReference type="ARBA" id="ARBA00004418"/>
    </source>
</evidence>
<dbReference type="PANTHER" id="PTHR30222:SF17">
    <property type="entry name" value="SPERMIDINE_PUTRESCINE-BINDING PERIPLASMIC PROTEIN"/>
    <property type="match status" value="1"/>
</dbReference>
<keyword evidence="3" id="KW-0732">Signal</keyword>
<dbReference type="GO" id="GO:0019808">
    <property type="term" value="F:polyamine binding"/>
    <property type="evidence" value="ECO:0007669"/>
    <property type="project" value="InterPro"/>
</dbReference>
<evidence type="ECO:0000256" key="2">
    <source>
        <dbReference type="ARBA" id="ARBA00022448"/>
    </source>
</evidence>
<sequence>MKKQEILSAMKAGRLTRRDMMKLMSATGVTMALIPMGRARAADEAINFTWEGYNEPGFHPAYAEKHGAEPEGPYFADVGEALAKVRSGFKVDVVHPCNLDLKNWRDADVMQPIDTGRLSHFGDLFESLTKLEFAQGDNGEQYFIPVDWGNTSILYRPDLVEVQEESWTMLWDERYSGQISMAADATESAAIAGIVLGVADPFNMTDEELAKAKDLLVKQKSLLRFYWDSNSTVEQALASGELVMSTGWNSSVVTLQGQGVPVKFANPKEGIMSYCCGLVLMKDAPHIDKAYDLIDAMIAPEAGKWLIESYGYGHSNKKTFEIVEDAMLNERGLPKDPNLFFAKGIFQRPTADADRLHKMFEEVKAGA</sequence>
<proteinExistence type="predicted"/>
<organism evidence="5 6">
    <name type="scientific">Dongia mobilis</name>
    <dbReference type="NCBI Taxonomy" id="578943"/>
    <lineage>
        <taxon>Bacteria</taxon>
        <taxon>Pseudomonadati</taxon>
        <taxon>Pseudomonadota</taxon>
        <taxon>Alphaproteobacteria</taxon>
        <taxon>Rhodospirillales</taxon>
        <taxon>Dongiaceae</taxon>
        <taxon>Dongia</taxon>
    </lineage>
</organism>